<dbReference type="Pfam" id="PF03735">
    <property type="entry name" value="ENT"/>
    <property type="match status" value="1"/>
</dbReference>
<feature type="compositionally biased region" description="Polar residues" evidence="3">
    <location>
        <begin position="197"/>
        <end position="211"/>
    </location>
</feature>
<evidence type="ECO:0000256" key="2">
    <source>
        <dbReference type="ARBA" id="ARBA00023242"/>
    </source>
</evidence>
<dbReference type="InterPro" id="IPR036142">
    <property type="entry name" value="ENT_dom-like_sf"/>
</dbReference>
<feature type="domain" description="ENT" evidence="4">
    <location>
        <begin position="32"/>
        <end position="121"/>
    </location>
</feature>
<name>B9SI64_RICCO</name>
<proteinExistence type="predicted"/>
<dbReference type="GO" id="GO:0050832">
    <property type="term" value="P:defense response to fungus"/>
    <property type="evidence" value="ECO:0007669"/>
    <property type="project" value="InterPro"/>
</dbReference>
<dbReference type="SUPFAM" id="SSF158639">
    <property type="entry name" value="ENT-like"/>
    <property type="match status" value="1"/>
</dbReference>
<dbReference type="PANTHER" id="PTHR33432:SF22">
    <property type="entry name" value="OS10G0436850 PROTEIN"/>
    <property type="match status" value="1"/>
</dbReference>
<accession>B9SI64</accession>
<evidence type="ECO:0000313" key="5">
    <source>
        <dbReference type="EMBL" id="EEF36666.1"/>
    </source>
</evidence>
<reference evidence="6" key="1">
    <citation type="journal article" date="2010" name="Nat. Biotechnol.">
        <title>Draft genome sequence of the oilseed species Ricinus communis.</title>
        <authorList>
            <person name="Chan A.P."/>
            <person name="Crabtree J."/>
            <person name="Zhao Q."/>
            <person name="Lorenzi H."/>
            <person name="Orvis J."/>
            <person name="Puiu D."/>
            <person name="Melake-Berhan A."/>
            <person name="Jones K.M."/>
            <person name="Redman J."/>
            <person name="Chen G."/>
            <person name="Cahoon E.B."/>
            <person name="Gedil M."/>
            <person name="Stanke M."/>
            <person name="Haas B.J."/>
            <person name="Wortman J.R."/>
            <person name="Fraser-Liggett C.M."/>
            <person name="Ravel J."/>
            <person name="Rabinowicz P.D."/>
        </authorList>
    </citation>
    <scope>NUCLEOTIDE SEQUENCE [LARGE SCALE GENOMIC DNA]</scope>
    <source>
        <strain evidence="6">cv. Hale</strain>
    </source>
</reference>
<sequence length="327" mass="36842">MHNLKTSPHGHISGTPRIPLPKEPCEGDEMDIKFQIHSLETEAYYSVLRAFIAQSDLLSWGKEGLITELRKELNVTDIEHSQLLAKINSDESTKRIRELRNGAHESMSIKMNAPGLVNNSVDDALPTKRRPSRPPLLKPQKYVPYDQPYSATIPSLPQTHFRDNRQHGETTAFSPTVSLKIVNHNFQGPLSNKDGGPSQSHMKNSFQTSDVGKSKKSSEFIKIRATDMVIQEVKRMTYGRNNPDPAQVEKAKLILREHERDILGALDKLADLPDQDDSPNLVSYADKELHRNRRRMLASSEYHGQVVEAGEETPWTGAGFITIFEAM</sequence>
<evidence type="ECO:0000313" key="6">
    <source>
        <dbReference type="Proteomes" id="UP000008311"/>
    </source>
</evidence>
<dbReference type="SMART" id="SM01191">
    <property type="entry name" value="ENT"/>
    <property type="match status" value="1"/>
</dbReference>
<protein>
    <recommendedName>
        <fullName evidence="4">ENT domain-containing protein</fullName>
    </recommendedName>
</protein>
<feature type="region of interest" description="Disordered" evidence="3">
    <location>
        <begin position="1"/>
        <end position="25"/>
    </location>
</feature>
<evidence type="ECO:0000256" key="3">
    <source>
        <dbReference type="SAM" id="MobiDB-lite"/>
    </source>
</evidence>
<dbReference type="PANTHER" id="PTHR33432">
    <property type="entry name" value="PROTEIN EMSY-LIKE 4"/>
    <property type="match status" value="1"/>
</dbReference>
<dbReference type="InterPro" id="IPR033485">
    <property type="entry name" value="EMSY-LIKE_plant"/>
</dbReference>
<dbReference type="PROSITE" id="PS51138">
    <property type="entry name" value="ENT"/>
    <property type="match status" value="1"/>
</dbReference>
<organism evidence="5 6">
    <name type="scientific">Ricinus communis</name>
    <name type="common">Castor bean</name>
    <dbReference type="NCBI Taxonomy" id="3988"/>
    <lineage>
        <taxon>Eukaryota</taxon>
        <taxon>Viridiplantae</taxon>
        <taxon>Streptophyta</taxon>
        <taxon>Embryophyta</taxon>
        <taxon>Tracheophyta</taxon>
        <taxon>Spermatophyta</taxon>
        <taxon>Magnoliopsida</taxon>
        <taxon>eudicotyledons</taxon>
        <taxon>Gunneridae</taxon>
        <taxon>Pentapetalae</taxon>
        <taxon>rosids</taxon>
        <taxon>fabids</taxon>
        <taxon>Malpighiales</taxon>
        <taxon>Euphorbiaceae</taxon>
        <taxon>Acalyphoideae</taxon>
        <taxon>Acalypheae</taxon>
        <taxon>Ricinus</taxon>
    </lineage>
</organism>
<dbReference type="eggNOG" id="KOG4675">
    <property type="taxonomic scope" value="Eukaryota"/>
</dbReference>
<dbReference type="EMBL" id="EQ973969">
    <property type="protein sequence ID" value="EEF36666.1"/>
    <property type="molecule type" value="Genomic_DNA"/>
</dbReference>
<dbReference type="InterPro" id="IPR005491">
    <property type="entry name" value="ENT_dom"/>
</dbReference>
<gene>
    <name evidence="5" type="ORF">RCOM_1321060</name>
</gene>
<comment type="subcellular location">
    <subcellularLocation>
        <location evidence="1">Nucleus</location>
    </subcellularLocation>
</comment>
<feature type="region of interest" description="Disordered" evidence="3">
    <location>
        <begin position="189"/>
        <end position="217"/>
    </location>
</feature>
<dbReference type="Proteomes" id="UP000008311">
    <property type="component" value="Unassembled WGS sequence"/>
</dbReference>
<dbReference type="STRING" id="3988.B9SI64"/>
<keyword evidence="2" id="KW-0539">Nucleus</keyword>
<dbReference type="GO" id="GO:0005634">
    <property type="term" value="C:nucleus"/>
    <property type="evidence" value="ECO:0007669"/>
    <property type="project" value="UniProtKB-SubCell"/>
</dbReference>
<dbReference type="InParanoid" id="B9SI64"/>
<dbReference type="AlphaFoldDB" id="B9SI64"/>
<evidence type="ECO:0000259" key="4">
    <source>
        <dbReference type="PROSITE" id="PS51138"/>
    </source>
</evidence>
<dbReference type="Gene3D" id="1.10.1240.40">
    <property type="entry name" value="ENT domain"/>
    <property type="match status" value="1"/>
</dbReference>
<evidence type="ECO:0000256" key="1">
    <source>
        <dbReference type="ARBA" id="ARBA00004123"/>
    </source>
</evidence>
<keyword evidence="6" id="KW-1185">Reference proteome</keyword>